<evidence type="ECO:0008006" key="4">
    <source>
        <dbReference type="Google" id="ProtNLM"/>
    </source>
</evidence>
<dbReference type="Proteomes" id="UP001606210">
    <property type="component" value="Unassembled WGS sequence"/>
</dbReference>
<gene>
    <name evidence="2" type="ORF">ACG00Y_07755</name>
</gene>
<reference evidence="2 3" key="1">
    <citation type="submission" date="2024-08" db="EMBL/GenBank/DDBJ databases">
        <authorList>
            <person name="Lu H."/>
        </authorList>
    </citation>
    <scope>NUCLEOTIDE SEQUENCE [LARGE SCALE GENOMIC DNA]</scope>
    <source>
        <strain evidence="2 3">LYH14W</strain>
    </source>
</reference>
<protein>
    <recommendedName>
        <fullName evidence="4">DUF3887 domain-containing protein</fullName>
    </recommendedName>
</protein>
<name>A0ABW7EZJ7_9BURK</name>
<feature type="chain" id="PRO_5046795018" description="DUF3887 domain-containing protein" evidence="1">
    <location>
        <begin position="20"/>
        <end position="115"/>
    </location>
</feature>
<proteinExistence type="predicted"/>
<evidence type="ECO:0000313" key="2">
    <source>
        <dbReference type="EMBL" id="MFG6429798.1"/>
    </source>
</evidence>
<evidence type="ECO:0000256" key="1">
    <source>
        <dbReference type="SAM" id="SignalP"/>
    </source>
</evidence>
<dbReference type="EMBL" id="JBIGHV010000003">
    <property type="protein sequence ID" value="MFG6429798.1"/>
    <property type="molecule type" value="Genomic_DNA"/>
</dbReference>
<comment type="caution">
    <text evidence="2">The sequence shown here is derived from an EMBL/GenBank/DDBJ whole genome shotgun (WGS) entry which is preliminary data.</text>
</comment>
<evidence type="ECO:0000313" key="3">
    <source>
        <dbReference type="Proteomes" id="UP001606210"/>
    </source>
</evidence>
<organism evidence="2 3">
    <name type="scientific">Pelomonas parva</name>
    <dbReference type="NCBI Taxonomy" id="3299032"/>
    <lineage>
        <taxon>Bacteria</taxon>
        <taxon>Pseudomonadati</taxon>
        <taxon>Pseudomonadota</taxon>
        <taxon>Betaproteobacteria</taxon>
        <taxon>Burkholderiales</taxon>
        <taxon>Sphaerotilaceae</taxon>
        <taxon>Roseateles</taxon>
    </lineage>
</organism>
<keyword evidence="1" id="KW-0732">Signal</keyword>
<keyword evidence="3" id="KW-1185">Reference proteome</keyword>
<dbReference type="RefSeq" id="WP_394477560.1">
    <property type="nucleotide sequence ID" value="NZ_JBIGHV010000003.1"/>
</dbReference>
<accession>A0ABW7EZJ7</accession>
<feature type="signal peptide" evidence="1">
    <location>
        <begin position="1"/>
        <end position="19"/>
    </location>
</feature>
<sequence length="115" mass="12925">MKAILAMALAILLTTSALAQTSEQKTRIQEIQRASSIAYLDFCNHLAKEDPTRSEEARFISNISNYEMTISFEGKGKYVVVFSPKIFRGERFFGGVARYEIDANTGSILKFAMMK</sequence>